<dbReference type="EMBL" id="DF973405">
    <property type="protein sequence ID" value="GAU29779.1"/>
    <property type="molecule type" value="Genomic_DNA"/>
</dbReference>
<reference evidence="3" key="1">
    <citation type="journal article" date="2017" name="Front. Plant Sci.">
        <title>Climate Clever Clovers: New Paradigm to Reduce the Environmental Footprint of Ruminants by Breeding Low Methanogenic Forages Utilizing Haplotype Variation.</title>
        <authorList>
            <person name="Kaur P."/>
            <person name="Appels R."/>
            <person name="Bayer P.E."/>
            <person name="Keeble-Gagnere G."/>
            <person name="Wang J."/>
            <person name="Hirakawa H."/>
            <person name="Shirasawa K."/>
            <person name="Vercoe P."/>
            <person name="Stefanova K."/>
            <person name="Durmic Z."/>
            <person name="Nichols P."/>
            <person name="Revell C."/>
            <person name="Isobe S.N."/>
            <person name="Edwards D."/>
            <person name="Erskine W."/>
        </authorList>
    </citation>
    <scope>NUCLEOTIDE SEQUENCE [LARGE SCALE GENOMIC DNA]</scope>
    <source>
        <strain evidence="3">cv. Daliak</strain>
    </source>
</reference>
<feature type="compositionally biased region" description="Basic and acidic residues" evidence="1">
    <location>
        <begin position="10"/>
        <end position="45"/>
    </location>
</feature>
<proteinExistence type="predicted"/>
<evidence type="ECO:0000313" key="2">
    <source>
        <dbReference type="EMBL" id="GAU29779.1"/>
    </source>
</evidence>
<feature type="region of interest" description="Disordered" evidence="1">
    <location>
        <begin position="10"/>
        <end position="51"/>
    </location>
</feature>
<organism evidence="2 3">
    <name type="scientific">Trifolium subterraneum</name>
    <name type="common">Subterranean clover</name>
    <dbReference type="NCBI Taxonomy" id="3900"/>
    <lineage>
        <taxon>Eukaryota</taxon>
        <taxon>Viridiplantae</taxon>
        <taxon>Streptophyta</taxon>
        <taxon>Embryophyta</taxon>
        <taxon>Tracheophyta</taxon>
        <taxon>Spermatophyta</taxon>
        <taxon>Magnoliopsida</taxon>
        <taxon>eudicotyledons</taxon>
        <taxon>Gunneridae</taxon>
        <taxon>Pentapetalae</taxon>
        <taxon>rosids</taxon>
        <taxon>fabids</taxon>
        <taxon>Fabales</taxon>
        <taxon>Fabaceae</taxon>
        <taxon>Papilionoideae</taxon>
        <taxon>50 kb inversion clade</taxon>
        <taxon>NPAAA clade</taxon>
        <taxon>Hologalegina</taxon>
        <taxon>IRL clade</taxon>
        <taxon>Trifolieae</taxon>
        <taxon>Trifolium</taxon>
    </lineage>
</organism>
<dbReference type="AlphaFoldDB" id="A0A2Z6NDK7"/>
<evidence type="ECO:0000313" key="3">
    <source>
        <dbReference type="Proteomes" id="UP000242715"/>
    </source>
</evidence>
<keyword evidence="3" id="KW-1185">Reference proteome</keyword>
<evidence type="ECO:0000256" key="1">
    <source>
        <dbReference type="SAM" id="MobiDB-lite"/>
    </source>
</evidence>
<name>A0A2Z6NDK7_TRISU</name>
<sequence>MEINMDLQRAEANKMERKGNNVEEHKKAMDKTDKTQAALTKKDDLLNGGSI</sequence>
<protein>
    <submittedName>
        <fullName evidence="2">Uncharacterized protein</fullName>
    </submittedName>
</protein>
<accession>A0A2Z6NDK7</accession>
<gene>
    <name evidence="2" type="ORF">TSUD_161840</name>
</gene>
<dbReference type="Proteomes" id="UP000242715">
    <property type="component" value="Unassembled WGS sequence"/>
</dbReference>